<reference evidence="3" key="1">
    <citation type="submission" date="2022-11" db="UniProtKB">
        <authorList>
            <consortium name="WormBaseParasite"/>
        </authorList>
    </citation>
    <scope>IDENTIFICATION</scope>
</reference>
<dbReference type="Proteomes" id="UP000887566">
    <property type="component" value="Unplaced"/>
</dbReference>
<organism evidence="2 3">
    <name type="scientific">Plectus sambesii</name>
    <dbReference type="NCBI Taxonomy" id="2011161"/>
    <lineage>
        <taxon>Eukaryota</taxon>
        <taxon>Metazoa</taxon>
        <taxon>Ecdysozoa</taxon>
        <taxon>Nematoda</taxon>
        <taxon>Chromadorea</taxon>
        <taxon>Plectida</taxon>
        <taxon>Plectina</taxon>
        <taxon>Plectoidea</taxon>
        <taxon>Plectidae</taxon>
        <taxon>Plectus</taxon>
    </lineage>
</organism>
<keyword evidence="2" id="KW-1185">Reference proteome</keyword>
<feature type="compositionally biased region" description="Basic and acidic residues" evidence="1">
    <location>
        <begin position="51"/>
        <end position="60"/>
    </location>
</feature>
<accession>A0A914URU4</accession>
<evidence type="ECO:0000313" key="3">
    <source>
        <dbReference type="WBParaSite" id="PSAMB.scaffold12022size2994.g34572.t1"/>
    </source>
</evidence>
<evidence type="ECO:0000256" key="1">
    <source>
        <dbReference type="SAM" id="MobiDB-lite"/>
    </source>
</evidence>
<feature type="compositionally biased region" description="Acidic residues" evidence="1">
    <location>
        <begin position="65"/>
        <end position="75"/>
    </location>
</feature>
<proteinExistence type="predicted"/>
<dbReference type="AlphaFoldDB" id="A0A914URU4"/>
<feature type="compositionally biased region" description="Acidic residues" evidence="1">
    <location>
        <begin position="1"/>
        <end position="11"/>
    </location>
</feature>
<dbReference type="WBParaSite" id="PSAMB.scaffold12022size2994.g34572.t1">
    <property type="protein sequence ID" value="PSAMB.scaffold12022size2994.g34572.t1"/>
    <property type="gene ID" value="PSAMB.scaffold12022size2994.g34572"/>
</dbReference>
<sequence>MSDFSDDDEGDYSTLVQRYRKKQQSTSSSSNRHALIEKKMNNNAGVKNGKPKVEKQKEDVASVSDSDDDDDDDLSLSEAPRKKPKPSLVVSHGDSDDELDCILNARLIEPSHPNHHKDTAAFDALAKITKELNAAEQAASLEKLPSFTPPRTPPE</sequence>
<evidence type="ECO:0000313" key="2">
    <source>
        <dbReference type="Proteomes" id="UP000887566"/>
    </source>
</evidence>
<feature type="region of interest" description="Disordered" evidence="1">
    <location>
        <begin position="1"/>
        <end position="95"/>
    </location>
</feature>
<name>A0A914URU4_9BILA</name>
<protein>
    <submittedName>
        <fullName evidence="3">Uncharacterized protein</fullName>
    </submittedName>
</protein>